<evidence type="ECO:0000313" key="3">
    <source>
        <dbReference type="Proteomes" id="UP000070544"/>
    </source>
</evidence>
<proteinExistence type="predicted"/>
<feature type="compositionally biased region" description="Polar residues" evidence="1">
    <location>
        <begin position="150"/>
        <end position="164"/>
    </location>
</feature>
<sequence length="173" mass="19662">MSLPINLLEDEARKRKDRLLAFRAEKLGLPTPVARSSDVRKGEGVANRHRTAYERDHNPAKTFVIGGNHQQRTLEEEVALFAKEALDQEDQRKKEVDIFNLAPRKANWDLKRDLQKKRAKLERKTQSSIADIIRNRLSTAGNMEDINGGENDSGTRRTSNNRPSTGDDLSDED</sequence>
<dbReference type="PANTHER" id="PTHR31551">
    <property type="entry name" value="PRE-MRNA-SPLICING FACTOR CWF18"/>
    <property type="match status" value="1"/>
</dbReference>
<dbReference type="OrthoDB" id="10261348at2759"/>
<evidence type="ECO:0000313" key="2">
    <source>
        <dbReference type="EMBL" id="KXS11626.1"/>
    </source>
</evidence>
<keyword evidence="3" id="KW-1185">Reference proteome</keyword>
<dbReference type="AlphaFoldDB" id="A0A139A477"/>
<name>A0A139A477_GONPJ</name>
<protein>
    <recommendedName>
        <fullName evidence="4">mRNA splicing factor</fullName>
    </recommendedName>
</protein>
<dbReference type="GO" id="GO:0071014">
    <property type="term" value="C:post-mRNA release spliceosomal complex"/>
    <property type="evidence" value="ECO:0007669"/>
    <property type="project" value="TreeGrafter"/>
</dbReference>
<dbReference type="GO" id="GO:0005684">
    <property type="term" value="C:U2-type spliceosomal complex"/>
    <property type="evidence" value="ECO:0007669"/>
    <property type="project" value="TreeGrafter"/>
</dbReference>
<accession>A0A139A477</accession>
<evidence type="ECO:0008006" key="4">
    <source>
        <dbReference type="Google" id="ProtNLM"/>
    </source>
</evidence>
<dbReference type="Pfam" id="PF08315">
    <property type="entry name" value="cwf18"/>
    <property type="match status" value="1"/>
</dbReference>
<dbReference type="PANTHER" id="PTHR31551:SF1">
    <property type="entry name" value="COILED-COIL DOMAIN-CONTAINING PROTEIN 12"/>
    <property type="match status" value="1"/>
</dbReference>
<evidence type="ECO:0000256" key="1">
    <source>
        <dbReference type="SAM" id="MobiDB-lite"/>
    </source>
</evidence>
<feature type="region of interest" description="Disordered" evidence="1">
    <location>
        <begin position="134"/>
        <end position="173"/>
    </location>
</feature>
<organism evidence="2 3">
    <name type="scientific">Gonapodya prolifera (strain JEL478)</name>
    <name type="common">Monoblepharis prolifera</name>
    <dbReference type="NCBI Taxonomy" id="1344416"/>
    <lineage>
        <taxon>Eukaryota</taxon>
        <taxon>Fungi</taxon>
        <taxon>Fungi incertae sedis</taxon>
        <taxon>Chytridiomycota</taxon>
        <taxon>Chytridiomycota incertae sedis</taxon>
        <taxon>Monoblepharidomycetes</taxon>
        <taxon>Monoblepharidales</taxon>
        <taxon>Gonapodyaceae</taxon>
        <taxon>Gonapodya</taxon>
    </lineage>
</organism>
<dbReference type="Proteomes" id="UP000070544">
    <property type="component" value="Unassembled WGS sequence"/>
</dbReference>
<gene>
    <name evidence="2" type="ORF">M427DRAFT_60485</name>
</gene>
<dbReference type="EMBL" id="KQ965799">
    <property type="protein sequence ID" value="KXS11626.1"/>
    <property type="molecule type" value="Genomic_DNA"/>
</dbReference>
<dbReference type="STRING" id="1344416.A0A139A477"/>
<reference evidence="2 3" key="1">
    <citation type="journal article" date="2015" name="Genome Biol. Evol.">
        <title>Phylogenomic analyses indicate that early fungi evolved digesting cell walls of algal ancestors of land plants.</title>
        <authorList>
            <person name="Chang Y."/>
            <person name="Wang S."/>
            <person name="Sekimoto S."/>
            <person name="Aerts A.L."/>
            <person name="Choi C."/>
            <person name="Clum A."/>
            <person name="LaButti K.M."/>
            <person name="Lindquist E.A."/>
            <person name="Yee Ngan C."/>
            <person name="Ohm R.A."/>
            <person name="Salamov A.A."/>
            <person name="Grigoriev I.V."/>
            <person name="Spatafora J.W."/>
            <person name="Berbee M.L."/>
        </authorList>
    </citation>
    <scope>NUCLEOTIDE SEQUENCE [LARGE SCALE GENOMIC DNA]</scope>
    <source>
        <strain evidence="2 3">JEL478</strain>
    </source>
</reference>
<dbReference type="InterPro" id="IPR013169">
    <property type="entry name" value="mRNA_splic_Cwf18-like"/>
</dbReference>